<keyword evidence="2" id="KW-1185">Reference proteome</keyword>
<name>A0A8J8Q0R0_9EURY</name>
<protein>
    <submittedName>
        <fullName evidence="1">Uncharacterized protein</fullName>
    </submittedName>
</protein>
<evidence type="ECO:0000313" key="1">
    <source>
        <dbReference type="EMBL" id="TYL37187.1"/>
    </source>
</evidence>
<dbReference type="RefSeq" id="WP_148859339.1">
    <property type="nucleotide sequence ID" value="NZ_PHNJ01000011.1"/>
</dbReference>
<dbReference type="Pfam" id="PF01963">
    <property type="entry name" value="TraB_PrgY_gumN"/>
    <property type="match status" value="1"/>
</dbReference>
<reference evidence="1" key="1">
    <citation type="submission" date="2017-11" db="EMBL/GenBank/DDBJ databases">
        <authorList>
            <person name="Kajale S.C."/>
            <person name="Sharma A."/>
        </authorList>
    </citation>
    <scope>NUCLEOTIDE SEQUENCE</scope>
    <source>
        <strain evidence="1">LS1_42</strain>
    </source>
</reference>
<comment type="caution">
    <text evidence="1">The sequence shown here is derived from an EMBL/GenBank/DDBJ whole genome shotgun (WGS) entry which is preliminary data.</text>
</comment>
<evidence type="ECO:0000313" key="2">
    <source>
        <dbReference type="Proteomes" id="UP000766904"/>
    </source>
</evidence>
<proteinExistence type="predicted"/>
<organism evidence="1 2">
    <name type="scientific">Natronococcus pandeyae</name>
    <dbReference type="NCBI Taxonomy" id="2055836"/>
    <lineage>
        <taxon>Archaea</taxon>
        <taxon>Methanobacteriati</taxon>
        <taxon>Methanobacteriota</taxon>
        <taxon>Stenosarchaea group</taxon>
        <taxon>Halobacteria</taxon>
        <taxon>Halobacteriales</taxon>
        <taxon>Natrialbaceae</taxon>
        <taxon>Natronococcus</taxon>
    </lineage>
</organism>
<sequence>MITLRIDEIHINGGLHRNRRRFQPILDLIAETDPSILAIEYDPPRFERFVDNVLVDRTHCEPTDVFLAIFASKALDIPLALIDTGHTEAAVAAEARYRREISPERIDPAGRLREADSLATVHRDLRRLETRAPDAYRALVHDRDRTMAGHLRALQQRDERVVAIVGENHTVGLRSYLMPPSTLADAHVERPPIREPPRGPFEPWAARHLSYHPAMPNVTETV</sequence>
<dbReference type="AlphaFoldDB" id="A0A8J8Q0R0"/>
<dbReference type="OrthoDB" id="185689at2157"/>
<gene>
    <name evidence="1" type="ORF">CV102_17860</name>
</gene>
<accession>A0A8J8Q0R0</accession>
<dbReference type="InterPro" id="IPR002816">
    <property type="entry name" value="TraB/PrgY/GumN_fam"/>
</dbReference>
<dbReference type="EMBL" id="PHNJ01000011">
    <property type="protein sequence ID" value="TYL37187.1"/>
    <property type="molecule type" value="Genomic_DNA"/>
</dbReference>
<dbReference type="Proteomes" id="UP000766904">
    <property type="component" value="Unassembled WGS sequence"/>
</dbReference>